<evidence type="ECO:0000313" key="9">
    <source>
        <dbReference type="Proteomes" id="UP000665944"/>
    </source>
</evidence>
<dbReference type="EMBL" id="CP014567">
    <property type="protein sequence ID" value="AVI06003.1"/>
    <property type="molecule type" value="Genomic_DNA"/>
</dbReference>
<evidence type="ECO:0000256" key="2">
    <source>
        <dbReference type="ARBA" id="ARBA00021245"/>
    </source>
</evidence>
<evidence type="ECO:0000256" key="5">
    <source>
        <dbReference type="ARBA" id="ARBA00024701"/>
    </source>
</evidence>
<dbReference type="InterPro" id="IPR007627">
    <property type="entry name" value="RNA_pol_sigma70_r2"/>
</dbReference>
<dbReference type="Gene3D" id="1.10.10.10">
    <property type="entry name" value="Winged helix-like DNA-binding domain superfamily/Winged helix DNA-binding domain"/>
    <property type="match status" value="1"/>
</dbReference>
<dbReference type="InterPro" id="IPR036388">
    <property type="entry name" value="WH-like_DNA-bd_sf"/>
</dbReference>
<dbReference type="Gene3D" id="1.10.1740.10">
    <property type="match status" value="1"/>
</dbReference>
<dbReference type="Proteomes" id="UP000665944">
    <property type="component" value="Unassembled WGS sequence"/>
</dbReference>
<dbReference type="SUPFAM" id="SSF88946">
    <property type="entry name" value="Sigma2 domain of RNA polymerase sigma factors"/>
    <property type="match status" value="1"/>
</dbReference>
<accession>A0A3S7GYR1</accession>
<dbReference type="GO" id="GO:0003677">
    <property type="term" value="F:DNA binding"/>
    <property type="evidence" value="ECO:0007669"/>
    <property type="project" value="InterPro"/>
</dbReference>
<gene>
    <name evidence="7" type="ORF">AZE34_04180</name>
    <name evidence="8" type="ORF">J7T32_007975</name>
</gene>
<evidence type="ECO:0000313" key="8">
    <source>
        <dbReference type="EMBL" id="MCM5672702.1"/>
    </source>
</evidence>
<evidence type="ECO:0000256" key="4">
    <source>
        <dbReference type="ARBA" id="ARBA00023163"/>
    </source>
</evidence>
<dbReference type="InterPro" id="IPR014284">
    <property type="entry name" value="RNA_pol_sigma-70_dom"/>
</dbReference>
<keyword evidence="9" id="KW-1185">Reference proteome</keyword>
<evidence type="ECO:0000256" key="3">
    <source>
        <dbReference type="ARBA" id="ARBA00023015"/>
    </source>
</evidence>
<name>A0A3S7GYR1_STAHO</name>
<dbReference type="SUPFAM" id="SSF46894">
    <property type="entry name" value="C-terminal effector domain of the bipartite response regulators"/>
    <property type="match status" value="1"/>
</dbReference>
<reference evidence="7" key="1">
    <citation type="submission" date="2016-02" db="EMBL/GenBank/DDBJ databases">
        <title>Genomic sequence of a clinical Staphylococcus hominis isolate.</title>
        <authorList>
            <person name="McClure J.M."/>
            <person name="Zhang K."/>
        </authorList>
    </citation>
    <scope>NUCLEOTIDE SEQUENCE</scope>
    <source>
        <strain evidence="7">C34847</strain>
    </source>
</reference>
<comment type="similarity">
    <text evidence="1">Belongs to the sigma-70 factor family.</text>
</comment>
<comment type="function">
    <text evidence="5">Sigma factors are initiation factors that promote the attachment of RNA polymerase to specific initiation sites and are then released. Sigma-S contributes to the protection against external stress, thus playing a role in cellular fitness and survival.</text>
</comment>
<organism evidence="7">
    <name type="scientific">Staphylococcus hominis</name>
    <dbReference type="NCBI Taxonomy" id="1290"/>
    <lineage>
        <taxon>Bacteria</taxon>
        <taxon>Bacillati</taxon>
        <taxon>Bacillota</taxon>
        <taxon>Bacilli</taxon>
        <taxon>Bacillales</taxon>
        <taxon>Staphylococcaceae</taxon>
        <taxon>Staphylococcus</taxon>
    </lineage>
</organism>
<dbReference type="GO" id="GO:0006352">
    <property type="term" value="P:DNA-templated transcription initiation"/>
    <property type="evidence" value="ECO:0007669"/>
    <property type="project" value="InterPro"/>
</dbReference>
<dbReference type="GO" id="GO:0003700">
    <property type="term" value="F:DNA-binding transcription factor activity"/>
    <property type="evidence" value="ECO:0007669"/>
    <property type="project" value="InterPro"/>
</dbReference>
<feature type="domain" description="RNA polymerase sigma-70 region 2" evidence="6">
    <location>
        <begin position="47"/>
        <end position="98"/>
    </location>
</feature>
<dbReference type="InterPro" id="IPR016032">
    <property type="entry name" value="Sig_transdc_resp-reg_C-effctor"/>
</dbReference>
<reference evidence="8 9" key="2">
    <citation type="submission" date="2022-06" db="EMBL/GenBank/DDBJ databases">
        <title>Staphylococcus hominis ShoR14 genome sequence.</title>
        <authorList>
            <person name="Yeo C.C."/>
            <person name="Chew C.H."/>
            <person name="Che Hamzah A.M."/>
            <person name="Al-Trad E.I."/>
        </authorList>
    </citation>
    <scope>NUCLEOTIDE SEQUENCE [LARGE SCALE GENOMIC DNA]</scope>
    <source>
        <strain evidence="8 9">ShoR14</strain>
    </source>
</reference>
<protein>
    <recommendedName>
        <fullName evidence="2">RNA polymerase sigma factor SigS</fullName>
    </recommendedName>
</protein>
<evidence type="ECO:0000259" key="6">
    <source>
        <dbReference type="Pfam" id="PF04542"/>
    </source>
</evidence>
<sequence>MTYHFRQLEDIFKAFQYSQNTLEKEQLFANIMNVIRPKLMMKFRMLGIDHQELEDLIQDTSLKIYLALHTFNFNTNVPFEHYLNRLVYSVKKDFWRKRYAFNQRQQLLINECVVEYRLNQMIKRTEELYLTRLSKEDLIDSFKKLSMFEREVANLLLLDYSPSEIAKRLNVKDKVVYNSIQRCKIKMKQYLLKYKC</sequence>
<keyword evidence="3" id="KW-0805">Transcription regulation</keyword>
<dbReference type="EMBL" id="JAGHKT020000010">
    <property type="protein sequence ID" value="MCM5672702.1"/>
    <property type="molecule type" value="Genomic_DNA"/>
</dbReference>
<dbReference type="Pfam" id="PF04542">
    <property type="entry name" value="Sigma70_r2"/>
    <property type="match status" value="1"/>
</dbReference>
<evidence type="ECO:0000256" key="1">
    <source>
        <dbReference type="ARBA" id="ARBA00007788"/>
    </source>
</evidence>
<keyword evidence="4" id="KW-0804">Transcription</keyword>
<proteinExistence type="inferred from homology"/>
<dbReference type="AlphaFoldDB" id="A0A3S7GYR1"/>
<dbReference type="RefSeq" id="WP_017175312.1">
    <property type="nucleotide sequence ID" value="NZ_CABMJU010000027.1"/>
</dbReference>
<evidence type="ECO:0000313" key="7">
    <source>
        <dbReference type="EMBL" id="AVI06003.1"/>
    </source>
</evidence>
<dbReference type="InterPro" id="IPR013325">
    <property type="entry name" value="RNA_pol_sigma_r2"/>
</dbReference>
<dbReference type="NCBIfam" id="TIGR02937">
    <property type="entry name" value="sigma70-ECF"/>
    <property type="match status" value="1"/>
</dbReference>